<keyword evidence="1" id="KW-0472">Membrane</keyword>
<dbReference type="Proteomes" id="UP000076532">
    <property type="component" value="Unassembled WGS sequence"/>
</dbReference>
<keyword evidence="1" id="KW-1133">Transmembrane helix</keyword>
<accession>A0A167T8N2</accession>
<keyword evidence="4" id="KW-1185">Reference proteome</keyword>
<protein>
    <recommendedName>
        <fullName evidence="5">G-protein coupled receptors family 1 profile domain-containing protein</fullName>
    </recommendedName>
</protein>
<name>A0A167T8N2_9AGAM</name>
<organism evidence="3 4">
    <name type="scientific">Athelia psychrophila</name>
    <dbReference type="NCBI Taxonomy" id="1759441"/>
    <lineage>
        <taxon>Eukaryota</taxon>
        <taxon>Fungi</taxon>
        <taxon>Dikarya</taxon>
        <taxon>Basidiomycota</taxon>
        <taxon>Agaricomycotina</taxon>
        <taxon>Agaricomycetes</taxon>
        <taxon>Agaricomycetidae</taxon>
        <taxon>Atheliales</taxon>
        <taxon>Atheliaceae</taxon>
        <taxon>Athelia</taxon>
    </lineage>
</organism>
<keyword evidence="2" id="KW-0732">Signal</keyword>
<dbReference type="OrthoDB" id="3038990at2759"/>
<feature type="transmembrane region" description="Helical" evidence="1">
    <location>
        <begin position="48"/>
        <end position="70"/>
    </location>
</feature>
<dbReference type="EMBL" id="KV418374">
    <property type="protein sequence ID" value="KZP02676.1"/>
    <property type="molecule type" value="Genomic_DNA"/>
</dbReference>
<feature type="chain" id="PRO_5007892497" description="G-protein coupled receptors family 1 profile domain-containing protein" evidence="2">
    <location>
        <begin position="25"/>
        <end position="108"/>
    </location>
</feature>
<evidence type="ECO:0000256" key="2">
    <source>
        <dbReference type="SAM" id="SignalP"/>
    </source>
</evidence>
<sequence length="108" mass="12150">MHARPITTLFVILWLITATLNTLSDTSVRTGPLTDPQYCPNYMMRYPTYPSVSSFIFDTLVLIAVSYRLAADAAIKQSWRARLQSVVTGKGLSRISRALMISGQLYYL</sequence>
<evidence type="ECO:0000313" key="4">
    <source>
        <dbReference type="Proteomes" id="UP000076532"/>
    </source>
</evidence>
<feature type="signal peptide" evidence="2">
    <location>
        <begin position="1"/>
        <end position="24"/>
    </location>
</feature>
<reference evidence="3 4" key="1">
    <citation type="journal article" date="2016" name="Mol. Biol. Evol.">
        <title>Comparative Genomics of Early-Diverging Mushroom-Forming Fungi Provides Insights into the Origins of Lignocellulose Decay Capabilities.</title>
        <authorList>
            <person name="Nagy L.G."/>
            <person name="Riley R."/>
            <person name="Tritt A."/>
            <person name="Adam C."/>
            <person name="Daum C."/>
            <person name="Floudas D."/>
            <person name="Sun H."/>
            <person name="Yadav J.S."/>
            <person name="Pangilinan J."/>
            <person name="Larsson K.H."/>
            <person name="Matsuura K."/>
            <person name="Barry K."/>
            <person name="Labutti K."/>
            <person name="Kuo R."/>
            <person name="Ohm R.A."/>
            <person name="Bhattacharya S.S."/>
            <person name="Shirouzu T."/>
            <person name="Yoshinaga Y."/>
            <person name="Martin F.M."/>
            <person name="Grigoriev I.V."/>
            <person name="Hibbett D.S."/>
        </authorList>
    </citation>
    <scope>NUCLEOTIDE SEQUENCE [LARGE SCALE GENOMIC DNA]</scope>
    <source>
        <strain evidence="3 4">CBS 109695</strain>
    </source>
</reference>
<evidence type="ECO:0008006" key="5">
    <source>
        <dbReference type="Google" id="ProtNLM"/>
    </source>
</evidence>
<dbReference type="AlphaFoldDB" id="A0A167T8N2"/>
<evidence type="ECO:0000313" key="3">
    <source>
        <dbReference type="EMBL" id="KZP02676.1"/>
    </source>
</evidence>
<gene>
    <name evidence="3" type="ORF">FIBSPDRAFT_880115</name>
</gene>
<keyword evidence="1" id="KW-0812">Transmembrane</keyword>
<proteinExistence type="predicted"/>
<evidence type="ECO:0000256" key="1">
    <source>
        <dbReference type="SAM" id="Phobius"/>
    </source>
</evidence>
<feature type="non-terminal residue" evidence="3">
    <location>
        <position position="108"/>
    </location>
</feature>